<dbReference type="Proteomes" id="UP000192660">
    <property type="component" value="Unassembled WGS sequence"/>
</dbReference>
<evidence type="ECO:0000313" key="2">
    <source>
        <dbReference type="Proteomes" id="UP000192660"/>
    </source>
</evidence>
<reference evidence="2" key="1">
    <citation type="submission" date="2017-04" db="EMBL/GenBank/DDBJ databases">
        <authorList>
            <person name="Varghese N."/>
            <person name="Submissions S."/>
        </authorList>
    </citation>
    <scope>NUCLEOTIDE SEQUENCE [LARGE SCALE GENOMIC DNA]</scope>
    <source>
        <strain evidence="2">DSM 9293</strain>
    </source>
</reference>
<dbReference type="EMBL" id="FWWY01000001">
    <property type="protein sequence ID" value="SMC07227.1"/>
    <property type="molecule type" value="Genomic_DNA"/>
</dbReference>
<accession>A0A1W1WLR1</accession>
<keyword evidence="2" id="KW-1185">Reference proteome</keyword>
<evidence type="ECO:0000313" key="1">
    <source>
        <dbReference type="EMBL" id="SMC07227.1"/>
    </source>
</evidence>
<gene>
    <name evidence="1" type="ORF">SAMN00768000_3275</name>
</gene>
<name>A0A1W1WLR1_SULTA</name>
<dbReference type="RefSeq" id="WP_084661722.1">
    <property type="nucleotide sequence ID" value="NZ_FWWY01000001.1"/>
</dbReference>
<protein>
    <submittedName>
        <fullName evidence="1">Uncharacterized protein</fullName>
    </submittedName>
</protein>
<dbReference type="OrthoDB" id="2082774at2"/>
<sequence>MMALVEAHPTVLLVNNLLERNQVSPVFIESLSDAHSMQWMFAPQPVKKCWRCIKVDILEQADTRSVRIRLDKGLGRQARSYNVPHSFIMYDVWPYMRVTGDSARLKDITHAAQKVPLHLWLQVTNGVVPGFNPLSSPFHHQFHWILNEQGQLTLADPVFDVSEVGELKQVTLIDDLVTRLQSLREWPWYWVSLSWGIVQDNITESNVFALLEPVMDLWQ</sequence>
<dbReference type="AlphaFoldDB" id="A0A1W1WLR1"/>
<dbReference type="STRING" id="28034.BFX07_06720"/>
<proteinExistence type="predicted"/>
<organism evidence="1 2">
    <name type="scientific">Sulfobacillus thermosulfidooxidans (strain DSM 9293 / VKM B-1269 / AT-1)</name>
    <dbReference type="NCBI Taxonomy" id="929705"/>
    <lineage>
        <taxon>Bacteria</taxon>
        <taxon>Bacillati</taxon>
        <taxon>Bacillota</taxon>
        <taxon>Clostridia</taxon>
        <taxon>Eubacteriales</taxon>
        <taxon>Clostridiales Family XVII. Incertae Sedis</taxon>
        <taxon>Sulfobacillus</taxon>
    </lineage>
</organism>